<dbReference type="InterPro" id="IPR002509">
    <property type="entry name" value="NODB_dom"/>
</dbReference>
<dbReference type="PANTHER" id="PTHR43123:SF4">
    <property type="entry name" value="POLYSACCHARIDE DEACETYLASE"/>
    <property type="match status" value="1"/>
</dbReference>
<dbReference type="RefSeq" id="WP_086064417.1">
    <property type="nucleotide sequence ID" value="NZ_CP021108.1"/>
</dbReference>
<dbReference type="Proteomes" id="UP000194151">
    <property type="component" value="Chromosome"/>
</dbReference>
<dbReference type="AlphaFoldDB" id="A0A1W6YJK9"/>
<protein>
    <submittedName>
        <fullName evidence="2">Polysaccharide deacetylase</fullName>
    </submittedName>
</protein>
<accession>A0A1W6YJK9</accession>
<evidence type="ECO:0000259" key="1">
    <source>
        <dbReference type="PROSITE" id="PS51677"/>
    </source>
</evidence>
<reference evidence="2 3" key="1">
    <citation type="submission" date="2017-05" db="EMBL/GenBank/DDBJ databases">
        <title>Complete and WGS of Bordetella genogroups.</title>
        <authorList>
            <person name="Spilker T."/>
            <person name="LiPuma J."/>
        </authorList>
    </citation>
    <scope>NUCLEOTIDE SEQUENCE [LARGE SCALE GENOMIC DNA]</scope>
    <source>
        <strain evidence="2 3">AU19157</strain>
    </source>
</reference>
<organism evidence="2 3">
    <name type="scientific">Bordetella genomosp. 8</name>
    <dbReference type="NCBI Taxonomy" id="1416806"/>
    <lineage>
        <taxon>Bacteria</taxon>
        <taxon>Pseudomonadati</taxon>
        <taxon>Pseudomonadota</taxon>
        <taxon>Betaproteobacteria</taxon>
        <taxon>Burkholderiales</taxon>
        <taxon>Alcaligenaceae</taxon>
        <taxon>Bordetella</taxon>
    </lineage>
</organism>
<dbReference type="STRING" id="1416806.CAL12_10470"/>
<feature type="domain" description="NodB homology" evidence="1">
    <location>
        <begin position="68"/>
        <end position="289"/>
    </location>
</feature>
<dbReference type="GO" id="GO:0005975">
    <property type="term" value="P:carbohydrate metabolic process"/>
    <property type="evidence" value="ECO:0007669"/>
    <property type="project" value="InterPro"/>
</dbReference>
<dbReference type="Pfam" id="PF01522">
    <property type="entry name" value="Polysacc_deac_1"/>
    <property type="match status" value="1"/>
</dbReference>
<dbReference type="SUPFAM" id="SSF88713">
    <property type="entry name" value="Glycoside hydrolase/deacetylase"/>
    <property type="match status" value="1"/>
</dbReference>
<evidence type="ECO:0000313" key="3">
    <source>
        <dbReference type="Proteomes" id="UP000194151"/>
    </source>
</evidence>
<dbReference type="OrthoDB" id="9787041at2"/>
<dbReference type="EMBL" id="CP021108">
    <property type="protein sequence ID" value="ARP81221.1"/>
    <property type="molecule type" value="Genomic_DNA"/>
</dbReference>
<dbReference type="KEGG" id="bgv:CAL12_10470"/>
<evidence type="ECO:0000313" key="2">
    <source>
        <dbReference type="EMBL" id="ARP81221.1"/>
    </source>
</evidence>
<keyword evidence="3" id="KW-1185">Reference proteome</keyword>
<dbReference type="InterPro" id="IPR011330">
    <property type="entry name" value="Glyco_hydro/deAcase_b/a-brl"/>
</dbReference>
<proteinExistence type="predicted"/>
<dbReference type="PANTHER" id="PTHR43123">
    <property type="entry name" value="POLYSACCHARIDE DEACETYLASE-RELATED"/>
    <property type="match status" value="1"/>
</dbReference>
<dbReference type="PROSITE" id="PS51677">
    <property type="entry name" value="NODB"/>
    <property type="match status" value="1"/>
</dbReference>
<sequence length="307" mass="34953">MNERVLPRDLHGYNGNPPRARFPHGAGVAVSLAVNFEEGAEWTIADGDATAERVAEIHSVVPAGRWDQGTEQQFAYGMRAGIWRILDALEQHKRHATFYMCGRAVERSPEIARRIVQAGHEAACHGWRWRPHADYHDREAEQADLRRCVAVMREVTGSAPAGFFCRGSESPWTRELLREEGFLYTSNGLDDDLPYWAAPDKPGDRPLMVLPYAFDSNDMKFFHPNGFVRADDMVDYVRDAIEVLLDEGRRGVPKLLNIGLHLRIVGRPGRFAAVKRILDLLDGYGDEVWTPRRIDLAHYWQEHFPAR</sequence>
<dbReference type="GO" id="GO:0016810">
    <property type="term" value="F:hydrolase activity, acting on carbon-nitrogen (but not peptide) bonds"/>
    <property type="evidence" value="ECO:0007669"/>
    <property type="project" value="InterPro"/>
</dbReference>
<gene>
    <name evidence="2" type="ORF">CAL12_10470</name>
</gene>
<name>A0A1W6YJK9_9BORD</name>
<dbReference type="Gene3D" id="3.20.20.370">
    <property type="entry name" value="Glycoside hydrolase/deacetylase"/>
    <property type="match status" value="1"/>
</dbReference>